<comment type="caution">
    <text evidence="1">The sequence shown here is derived from an EMBL/GenBank/DDBJ whole genome shotgun (WGS) entry which is preliminary data.</text>
</comment>
<evidence type="ECO:0000313" key="2">
    <source>
        <dbReference type="Proteomes" id="UP001595962"/>
    </source>
</evidence>
<keyword evidence="2" id="KW-1185">Reference proteome</keyword>
<evidence type="ECO:0000313" key="1">
    <source>
        <dbReference type="EMBL" id="MFC4654368.1"/>
    </source>
</evidence>
<reference evidence="2" key="1">
    <citation type="journal article" date="2019" name="Int. J. Syst. Evol. Microbiol.">
        <title>The Global Catalogue of Microorganisms (GCM) 10K type strain sequencing project: providing services to taxonomists for standard genome sequencing and annotation.</title>
        <authorList>
            <consortium name="The Broad Institute Genomics Platform"/>
            <consortium name="The Broad Institute Genome Sequencing Center for Infectious Disease"/>
            <person name="Wu L."/>
            <person name="Ma J."/>
        </authorList>
    </citation>
    <scope>NUCLEOTIDE SEQUENCE [LARGE SCALE GENOMIC DNA]</scope>
    <source>
        <strain evidence="2">DT28</strain>
    </source>
</reference>
<dbReference type="RefSeq" id="WP_377332518.1">
    <property type="nucleotide sequence ID" value="NZ_JBHSGB010000005.1"/>
</dbReference>
<dbReference type="Proteomes" id="UP001595962">
    <property type="component" value="Unassembled WGS sequence"/>
</dbReference>
<accession>A0ABV9JJG1</accession>
<protein>
    <submittedName>
        <fullName evidence="1">Phage terminase small subunit</fullName>
    </submittedName>
</protein>
<organism evidence="1 2">
    <name type="scientific">Rheinheimera marina</name>
    <dbReference type="NCBI Taxonomy" id="1774958"/>
    <lineage>
        <taxon>Bacteria</taxon>
        <taxon>Pseudomonadati</taxon>
        <taxon>Pseudomonadota</taxon>
        <taxon>Gammaproteobacteria</taxon>
        <taxon>Chromatiales</taxon>
        <taxon>Chromatiaceae</taxon>
        <taxon>Rheinheimera</taxon>
    </lineage>
</organism>
<dbReference type="Pfam" id="PF05944">
    <property type="entry name" value="Phage_term_smal"/>
    <property type="match status" value="1"/>
</dbReference>
<name>A0ABV9JJG1_9GAMM</name>
<sequence>MDNDLKRLKDLDRRSDKIAHKRDVLLPKWLPIVDDYLKAASQPKGRLNDHPIFAWCVVWLFDVGELGKGIDMAFKAIELGQPMAGAIKRKWPGFVADTVFDWAEQQAELGHSVEPYFSRVFNQVKAQWKLPEPVSSKFYKFAGLQLIRSATGEVTPSHVGDVERLKEADRLLEKAAELYQHAQVKTVRAKIAMRLRAIEAGTG</sequence>
<dbReference type="EMBL" id="JBHSGB010000005">
    <property type="protein sequence ID" value="MFC4654368.1"/>
    <property type="molecule type" value="Genomic_DNA"/>
</dbReference>
<proteinExistence type="predicted"/>
<dbReference type="InterPro" id="IPR010270">
    <property type="entry name" value="Phage_P2_GpM"/>
</dbReference>
<gene>
    <name evidence="1" type="primary">gpM</name>
    <name evidence="1" type="ORF">ACFO3I_04920</name>
</gene>